<gene>
    <name evidence="1" type="ORF">E6O75_ATG10287</name>
</gene>
<protein>
    <submittedName>
        <fullName evidence="1">Uncharacterized protein</fullName>
    </submittedName>
</protein>
<keyword evidence="2" id="KW-1185">Reference proteome</keyword>
<name>A0A4Z1P142_9PEZI</name>
<evidence type="ECO:0000313" key="1">
    <source>
        <dbReference type="EMBL" id="TID13214.1"/>
    </source>
</evidence>
<organism evidence="1 2">
    <name type="scientific">Venturia nashicola</name>
    <dbReference type="NCBI Taxonomy" id="86259"/>
    <lineage>
        <taxon>Eukaryota</taxon>
        <taxon>Fungi</taxon>
        <taxon>Dikarya</taxon>
        <taxon>Ascomycota</taxon>
        <taxon>Pezizomycotina</taxon>
        <taxon>Dothideomycetes</taxon>
        <taxon>Pleosporomycetidae</taxon>
        <taxon>Venturiales</taxon>
        <taxon>Venturiaceae</taxon>
        <taxon>Venturia</taxon>
    </lineage>
</organism>
<comment type="caution">
    <text evidence="1">The sequence shown here is derived from an EMBL/GenBank/DDBJ whole genome shotgun (WGS) entry which is preliminary data.</text>
</comment>
<dbReference type="AlphaFoldDB" id="A0A4Z1P142"/>
<dbReference type="EMBL" id="SNSC02000028">
    <property type="protein sequence ID" value="TID13214.1"/>
    <property type="molecule type" value="Genomic_DNA"/>
</dbReference>
<sequence>MGIQRSQVGISVDEDTLAKIQLTSDAAKATNTDGHTNSCPPLLRKGMIRYWPNSYGENIIWIENHITFHKEQVWAASIGYIPIFGSEISLHRRTEKQMTTETSPIKPNRMIFPEHHKDVYRVNWWSAKEMQSAQQIRYTDYPIKK</sequence>
<dbReference type="Proteomes" id="UP000298493">
    <property type="component" value="Unassembled WGS sequence"/>
</dbReference>
<evidence type="ECO:0000313" key="2">
    <source>
        <dbReference type="Proteomes" id="UP000298493"/>
    </source>
</evidence>
<accession>A0A4Z1P142</accession>
<reference evidence="1 2" key="1">
    <citation type="submission" date="2019-04" db="EMBL/GenBank/DDBJ databases">
        <title>High contiguity whole genome sequence and gene annotation resource for two Venturia nashicola isolates.</title>
        <authorList>
            <person name="Prokchorchik M."/>
            <person name="Won K."/>
            <person name="Lee Y."/>
            <person name="Choi E.D."/>
            <person name="Segonzac C."/>
            <person name="Sohn K.H."/>
        </authorList>
    </citation>
    <scope>NUCLEOTIDE SEQUENCE [LARGE SCALE GENOMIC DNA]</scope>
    <source>
        <strain evidence="1 2">PRI2</strain>
    </source>
</reference>
<proteinExistence type="predicted"/>